<gene>
    <name evidence="4" type="primary">ABSGL_14207.1 scaffold 14385</name>
</gene>
<reference evidence="4" key="1">
    <citation type="submission" date="2016-04" db="EMBL/GenBank/DDBJ databases">
        <authorList>
            <person name="Evans L.H."/>
            <person name="Alamgir A."/>
            <person name="Owens N."/>
            <person name="Weber N.D."/>
            <person name="Virtaneva K."/>
            <person name="Barbian K."/>
            <person name="Babar A."/>
            <person name="Rosenke K."/>
        </authorList>
    </citation>
    <scope>NUCLEOTIDE SEQUENCE [LARGE SCALE GENOMIC DNA]</scope>
    <source>
        <strain evidence="4">CBS 101.48</strain>
    </source>
</reference>
<feature type="compositionally biased region" description="Basic and acidic residues" evidence="3">
    <location>
        <begin position="342"/>
        <end position="360"/>
    </location>
</feature>
<organism evidence="4">
    <name type="scientific">Absidia glauca</name>
    <name type="common">Pin mould</name>
    <dbReference type="NCBI Taxonomy" id="4829"/>
    <lineage>
        <taxon>Eukaryota</taxon>
        <taxon>Fungi</taxon>
        <taxon>Fungi incertae sedis</taxon>
        <taxon>Mucoromycota</taxon>
        <taxon>Mucoromycotina</taxon>
        <taxon>Mucoromycetes</taxon>
        <taxon>Mucorales</taxon>
        <taxon>Cunninghamellaceae</taxon>
        <taxon>Absidia</taxon>
    </lineage>
</organism>
<protein>
    <submittedName>
        <fullName evidence="4">Uncharacterized protein</fullName>
    </submittedName>
</protein>
<dbReference type="GO" id="GO:0005829">
    <property type="term" value="C:cytosol"/>
    <property type="evidence" value="ECO:0007669"/>
    <property type="project" value="TreeGrafter"/>
</dbReference>
<dbReference type="InterPro" id="IPR007587">
    <property type="entry name" value="SAPS"/>
</dbReference>
<feature type="compositionally biased region" description="Polar residues" evidence="3">
    <location>
        <begin position="407"/>
        <end position="416"/>
    </location>
</feature>
<dbReference type="STRING" id="4829.A0A168SK20"/>
<dbReference type="FunCoup" id="A0A168SK20">
    <property type="interactions" value="655"/>
</dbReference>
<proteinExistence type="inferred from homology"/>
<dbReference type="EMBL" id="LT554895">
    <property type="protein sequence ID" value="SAM08544.1"/>
    <property type="molecule type" value="Genomic_DNA"/>
</dbReference>
<dbReference type="InParanoid" id="A0A168SK20"/>
<dbReference type="OrthoDB" id="295029at2759"/>
<evidence type="ECO:0000256" key="2">
    <source>
        <dbReference type="ARBA" id="ARBA00023306"/>
    </source>
</evidence>
<feature type="compositionally biased region" description="Low complexity" evidence="3">
    <location>
        <begin position="372"/>
        <end position="392"/>
    </location>
</feature>
<dbReference type="GO" id="GO:0019903">
    <property type="term" value="F:protein phosphatase binding"/>
    <property type="evidence" value="ECO:0007669"/>
    <property type="project" value="InterPro"/>
</dbReference>
<feature type="compositionally biased region" description="Polar residues" evidence="3">
    <location>
        <begin position="496"/>
        <end position="506"/>
    </location>
</feature>
<name>A0A168SK20_ABSGL</name>
<evidence type="ECO:0000313" key="4">
    <source>
        <dbReference type="EMBL" id="SAM08544.1"/>
    </source>
</evidence>
<comment type="similarity">
    <text evidence="1">Belongs to the SAPS family.</text>
</comment>
<evidence type="ECO:0000313" key="5">
    <source>
        <dbReference type="Proteomes" id="UP000078561"/>
    </source>
</evidence>
<dbReference type="PANTHER" id="PTHR12634:SF8">
    <property type="entry name" value="FIERY MOUNTAIN, ISOFORM D"/>
    <property type="match status" value="1"/>
</dbReference>
<keyword evidence="2" id="KW-0131">Cell cycle</keyword>
<sequence>MSARPLYPFLSSEIIACEIPQLVDMIILEQKELLDTFWQYLDRSGSTHNNDDKTDNDDDDKKKVDPGLESLLASYFAKTITIFLTKQPAEMLEFIQSKPQNLNKILNHLHSSAIMDLLLTLVRMEELPEGKGTVQWLSDGGLMDNLVNRLDPYLDTEEHSIAQQCICEIIRMSQTSLLEQPSIGLNDLVIKLKSDTVMRKLAGFMLDPNAPNATSTLINGVTIIIDLIRHNNSDMENDPMLNSGYGYTGNMAPVRQISVSLADMLKVLADNVESFNRLLTEPRSVKGPMKTSIGEQMPLGFERLKICELFAELLHCSNMSNLNAGDDNQETETTQQSDQQEQLEKSHEGHVNETIGDRESAQQGPEPTKDLSTAATVSSPTSAGSSSTTDPSINSTPTATIDKPQETAATNVQPDQQDLPMGDYLKLQLVQHKVLPTCTQIKDDVDLDIWYQYCENELRETKERDCLPLGGDRPNEDDNPMRDDDDDEEDELDGGTASQASFEQHY</sequence>
<feature type="compositionally biased region" description="Acidic residues" evidence="3">
    <location>
        <begin position="483"/>
        <end position="493"/>
    </location>
</feature>
<feature type="region of interest" description="Disordered" evidence="3">
    <location>
        <begin position="465"/>
        <end position="506"/>
    </location>
</feature>
<accession>A0A168SK20</accession>
<dbReference type="GO" id="GO:0019888">
    <property type="term" value="F:protein phosphatase regulator activity"/>
    <property type="evidence" value="ECO:0007669"/>
    <property type="project" value="TreeGrafter"/>
</dbReference>
<feature type="compositionally biased region" description="Low complexity" evidence="3">
    <location>
        <begin position="331"/>
        <end position="340"/>
    </location>
</feature>
<dbReference type="AlphaFoldDB" id="A0A168SK20"/>
<evidence type="ECO:0000256" key="3">
    <source>
        <dbReference type="SAM" id="MobiDB-lite"/>
    </source>
</evidence>
<dbReference type="Pfam" id="PF04499">
    <property type="entry name" value="SAPS"/>
    <property type="match status" value="1"/>
</dbReference>
<dbReference type="PANTHER" id="PTHR12634">
    <property type="entry name" value="SIT4 YEAST -ASSOCIATING PROTEIN-RELATED"/>
    <property type="match status" value="1"/>
</dbReference>
<feature type="compositionally biased region" description="Basic and acidic residues" evidence="3">
    <location>
        <begin position="473"/>
        <end position="482"/>
    </location>
</feature>
<keyword evidence="5" id="KW-1185">Reference proteome</keyword>
<dbReference type="GO" id="GO:0005634">
    <property type="term" value="C:nucleus"/>
    <property type="evidence" value="ECO:0007669"/>
    <property type="project" value="TreeGrafter"/>
</dbReference>
<evidence type="ECO:0000256" key="1">
    <source>
        <dbReference type="ARBA" id="ARBA00006180"/>
    </source>
</evidence>
<feature type="region of interest" description="Disordered" evidence="3">
    <location>
        <begin position="324"/>
        <end position="417"/>
    </location>
</feature>
<dbReference type="Proteomes" id="UP000078561">
    <property type="component" value="Unassembled WGS sequence"/>
</dbReference>